<sequence>MARKPAHPGSRDGSGPLVWIIGGVCVALLGLVIRMSFAPGDHGQAVLYVLAGGAAGFLLHLIYRRRSRKEPR</sequence>
<evidence type="ECO:0000313" key="2">
    <source>
        <dbReference type="EMBL" id="OWK32441.1"/>
    </source>
</evidence>
<feature type="transmembrane region" description="Helical" evidence="1">
    <location>
        <begin position="45"/>
        <end position="63"/>
    </location>
</feature>
<organism evidence="2 3">
    <name type="scientific">Sphingomonas mucosissima</name>
    <dbReference type="NCBI Taxonomy" id="370959"/>
    <lineage>
        <taxon>Bacteria</taxon>
        <taxon>Pseudomonadati</taxon>
        <taxon>Pseudomonadota</taxon>
        <taxon>Alphaproteobacteria</taxon>
        <taxon>Sphingomonadales</taxon>
        <taxon>Sphingomonadaceae</taxon>
        <taxon>Sphingomonas</taxon>
    </lineage>
</organism>
<keyword evidence="1" id="KW-0472">Membrane</keyword>
<evidence type="ECO:0000313" key="3">
    <source>
        <dbReference type="Proteomes" id="UP000197783"/>
    </source>
</evidence>
<keyword evidence="1" id="KW-1133">Transmembrane helix</keyword>
<keyword evidence="1" id="KW-0812">Transmembrane</keyword>
<evidence type="ECO:0000256" key="1">
    <source>
        <dbReference type="SAM" id="Phobius"/>
    </source>
</evidence>
<gene>
    <name evidence="2" type="ORF">SPMU_07710</name>
</gene>
<protein>
    <submittedName>
        <fullName evidence="2">Uncharacterized protein</fullName>
    </submittedName>
</protein>
<reference evidence="2 3" key="1">
    <citation type="submission" date="2017-03" db="EMBL/GenBank/DDBJ databases">
        <title>Genome sequence of Sphingomonas mucosissima DSM 17494.</title>
        <authorList>
            <person name="Poehlein A."/>
            <person name="Wuebbeler J.H."/>
            <person name="Steinbuechel A."/>
            <person name="Daniel R."/>
        </authorList>
    </citation>
    <scope>NUCLEOTIDE SEQUENCE [LARGE SCALE GENOMIC DNA]</scope>
    <source>
        <strain evidence="2 3">DSM 17494</strain>
    </source>
</reference>
<dbReference type="EMBL" id="NBBJ01000001">
    <property type="protein sequence ID" value="OWK32441.1"/>
    <property type="molecule type" value="Genomic_DNA"/>
</dbReference>
<dbReference type="Proteomes" id="UP000197783">
    <property type="component" value="Unassembled WGS sequence"/>
</dbReference>
<feature type="transmembrane region" description="Helical" evidence="1">
    <location>
        <begin position="12"/>
        <end position="33"/>
    </location>
</feature>
<name>A0A245ZRS1_9SPHN</name>
<accession>A0A245ZRS1</accession>
<proteinExistence type="predicted"/>
<keyword evidence="3" id="KW-1185">Reference proteome</keyword>
<comment type="caution">
    <text evidence="2">The sequence shown here is derived from an EMBL/GenBank/DDBJ whole genome shotgun (WGS) entry which is preliminary data.</text>
</comment>
<dbReference type="AlphaFoldDB" id="A0A245ZRS1"/>